<keyword evidence="8 10" id="KW-0460">Magnesium</keyword>
<name>A0A1T5BCB3_9SPHI</name>
<dbReference type="AlphaFoldDB" id="A0A1T5BCB3"/>
<dbReference type="EC" id="2.5.1.75" evidence="10"/>
<comment type="subunit">
    <text evidence="10">Monomer.</text>
</comment>
<dbReference type="PANTHER" id="PTHR11088:SF60">
    <property type="entry name" value="TRNA DIMETHYLALLYLTRANSFERASE"/>
    <property type="match status" value="1"/>
</dbReference>
<feature type="binding site" evidence="10">
    <location>
        <begin position="22"/>
        <end position="27"/>
    </location>
    <ligand>
        <name>substrate</name>
    </ligand>
</feature>
<reference evidence="15" key="1">
    <citation type="submission" date="2017-02" db="EMBL/GenBank/DDBJ databases">
        <authorList>
            <person name="Varghese N."/>
            <person name="Submissions S."/>
        </authorList>
    </citation>
    <scope>NUCLEOTIDE SEQUENCE [LARGE SCALE GENOMIC DNA]</scope>
    <source>
        <strain evidence="15">DSM 24091</strain>
    </source>
</reference>
<dbReference type="RefSeq" id="WP_245800919.1">
    <property type="nucleotide sequence ID" value="NZ_FUZF01000002.1"/>
</dbReference>
<keyword evidence="4 10" id="KW-0808">Transferase</keyword>
<accession>A0A1T5BCB3</accession>
<comment type="similarity">
    <text evidence="3 10 13">Belongs to the IPP transferase family.</text>
</comment>
<keyword evidence="6 10" id="KW-0547">Nucleotide-binding</keyword>
<keyword evidence="15" id="KW-1185">Reference proteome</keyword>
<dbReference type="PANTHER" id="PTHR11088">
    <property type="entry name" value="TRNA DIMETHYLALLYLTRANSFERASE"/>
    <property type="match status" value="1"/>
</dbReference>
<dbReference type="Gene3D" id="1.10.20.140">
    <property type="match status" value="1"/>
</dbReference>
<evidence type="ECO:0000256" key="3">
    <source>
        <dbReference type="ARBA" id="ARBA00005842"/>
    </source>
</evidence>
<evidence type="ECO:0000256" key="10">
    <source>
        <dbReference type="HAMAP-Rule" id="MF_00185"/>
    </source>
</evidence>
<dbReference type="Gene3D" id="3.40.50.300">
    <property type="entry name" value="P-loop containing nucleotide triphosphate hydrolases"/>
    <property type="match status" value="1"/>
</dbReference>
<dbReference type="EMBL" id="FUZF01000002">
    <property type="protein sequence ID" value="SKB44630.1"/>
    <property type="molecule type" value="Genomic_DNA"/>
</dbReference>
<dbReference type="Pfam" id="PF01715">
    <property type="entry name" value="IPPT"/>
    <property type="match status" value="1"/>
</dbReference>
<evidence type="ECO:0000256" key="13">
    <source>
        <dbReference type="RuleBase" id="RU003785"/>
    </source>
</evidence>
<evidence type="ECO:0000256" key="2">
    <source>
        <dbReference type="ARBA" id="ARBA00003213"/>
    </source>
</evidence>
<dbReference type="STRING" id="1513896.SAMN05660841_00543"/>
<comment type="caution">
    <text evidence="10">Lacks conserved residue(s) required for the propagation of feature annotation.</text>
</comment>
<proteinExistence type="inferred from homology"/>
<evidence type="ECO:0000256" key="5">
    <source>
        <dbReference type="ARBA" id="ARBA00022694"/>
    </source>
</evidence>
<dbReference type="GO" id="GO:0005524">
    <property type="term" value="F:ATP binding"/>
    <property type="evidence" value="ECO:0007669"/>
    <property type="project" value="UniProtKB-UniRule"/>
</dbReference>
<evidence type="ECO:0000256" key="11">
    <source>
        <dbReference type="RuleBase" id="RU003783"/>
    </source>
</evidence>
<comment type="cofactor">
    <cofactor evidence="1 10">
        <name>Mg(2+)</name>
        <dbReference type="ChEBI" id="CHEBI:18420"/>
    </cofactor>
</comment>
<keyword evidence="5 10" id="KW-0819">tRNA processing</keyword>
<organism evidence="14 15">
    <name type="scientific">Sphingobacterium nematocida</name>
    <dbReference type="NCBI Taxonomy" id="1513896"/>
    <lineage>
        <taxon>Bacteria</taxon>
        <taxon>Pseudomonadati</taxon>
        <taxon>Bacteroidota</taxon>
        <taxon>Sphingobacteriia</taxon>
        <taxon>Sphingobacteriales</taxon>
        <taxon>Sphingobacteriaceae</taxon>
        <taxon>Sphingobacterium</taxon>
    </lineage>
</organism>
<comment type="catalytic activity">
    <reaction evidence="9 10 11">
        <text>adenosine(37) in tRNA + dimethylallyl diphosphate = N(6)-dimethylallyladenosine(37) in tRNA + diphosphate</text>
        <dbReference type="Rhea" id="RHEA:26482"/>
        <dbReference type="Rhea" id="RHEA-COMP:10162"/>
        <dbReference type="Rhea" id="RHEA-COMP:10375"/>
        <dbReference type="ChEBI" id="CHEBI:33019"/>
        <dbReference type="ChEBI" id="CHEBI:57623"/>
        <dbReference type="ChEBI" id="CHEBI:74411"/>
        <dbReference type="ChEBI" id="CHEBI:74415"/>
        <dbReference type="EC" id="2.5.1.75"/>
    </reaction>
</comment>
<evidence type="ECO:0000256" key="6">
    <source>
        <dbReference type="ARBA" id="ARBA00022741"/>
    </source>
</evidence>
<dbReference type="Proteomes" id="UP000190150">
    <property type="component" value="Unassembled WGS sequence"/>
</dbReference>
<feature type="site" description="Interaction with substrate tRNA" evidence="10">
    <location>
        <position position="111"/>
    </location>
</feature>
<evidence type="ECO:0000256" key="8">
    <source>
        <dbReference type="ARBA" id="ARBA00022842"/>
    </source>
</evidence>
<dbReference type="GO" id="GO:0006400">
    <property type="term" value="P:tRNA modification"/>
    <property type="evidence" value="ECO:0007669"/>
    <property type="project" value="TreeGrafter"/>
</dbReference>
<feature type="site" description="Interaction with substrate tRNA" evidence="10">
    <location>
        <position position="133"/>
    </location>
</feature>
<sequence>MLIAITVDNQKKKTLVVVVGPTAVGKTATAIFLAQHFKTEILSADSRQFYKEMTIGTAKPSLEELGAAVHHFIDSHSVHEEYSAGDYEREALSLLNRLFETHDVVIAVGGSGLFVRALTEGLDDLPKAPEGIRGQLNALFEEQGLSVLKQRLQEVDPGYYSIADIDNPQRVIRALEVYEATGKPMSYYQKRNFSQRPFDVITVGLNVERSKLYDRINLRVEQMIEMGLEEEVKSLMAYRHKPALLTVGYAEMFDFFEHKISFEEAVDKIKQNSRRYAKRQITWFKKYGGTTWFEPEDKDAIITFIEARV</sequence>
<dbReference type="InterPro" id="IPR039657">
    <property type="entry name" value="Dimethylallyltransferase"/>
</dbReference>
<evidence type="ECO:0000256" key="4">
    <source>
        <dbReference type="ARBA" id="ARBA00022679"/>
    </source>
</evidence>
<evidence type="ECO:0000313" key="14">
    <source>
        <dbReference type="EMBL" id="SKB44630.1"/>
    </source>
</evidence>
<keyword evidence="7 10" id="KW-0067">ATP-binding</keyword>
<feature type="region of interest" description="Interaction with substrate tRNA" evidence="10">
    <location>
        <begin position="169"/>
        <end position="173"/>
    </location>
</feature>
<gene>
    <name evidence="10" type="primary">miaA</name>
    <name evidence="14" type="ORF">SAMN05660841_00543</name>
</gene>
<dbReference type="SUPFAM" id="SSF52540">
    <property type="entry name" value="P-loop containing nucleoside triphosphate hydrolases"/>
    <property type="match status" value="2"/>
</dbReference>
<comment type="function">
    <text evidence="2 10 12">Catalyzes the transfer of a dimethylallyl group onto the adenine at position 37 in tRNAs that read codons beginning with uridine, leading to the formation of N6-(dimethylallyl)adenosine (i(6)A).</text>
</comment>
<evidence type="ECO:0000256" key="1">
    <source>
        <dbReference type="ARBA" id="ARBA00001946"/>
    </source>
</evidence>
<evidence type="ECO:0000256" key="9">
    <source>
        <dbReference type="ARBA" id="ARBA00049563"/>
    </source>
</evidence>
<feature type="region of interest" description="Interaction with substrate tRNA" evidence="10">
    <location>
        <begin position="45"/>
        <end position="48"/>
    </location>
</feature>
<evidence type="ECO:0000313" key="15">
    <source>
        <dbReference type="Proteomes" id="UP000190150"/>
    </source>
</evidence>
<dbReference type="InterPro" id="IPR018022">
    <property type="entry name" value="IPT"/>
</dbReference>
<feature type="binding site" evidence="10">
    <location>
        <begin position="20"/>
        <end position="27"/>
    </location>
    <ligand>
        <name>ATP</name>
        <dbReference type="ChEBI" id="CHEBI:30616"/>
    </ligand>
</feature>
<protein>
    <recommendedName>
        <fullName evidence="10">tRNA dimethylallyltransferase</fullName>
        <ecNumber evidence="10">2.5.1.75</ecNumber>
    </recommendedName>
    <alternativeName>
        <fullName evidence="10">Dimethylallyl diphosphate:tRNA dimethylallyltransferase</fullName>
        <shortName evidence="10">DMAPP:tRNA dimethylallyltransferase</shortName>
        <shortName evidence="10">DMATase</shortName>
    </alternativeName>
    <alternativeName>
        <fullName evidence="10">Isopentenyl-diphosphate:tRNA isopentenyltransferase</fullName>
        <shortName evidence="10">IPP transferase</shortName>
        <shortName evidence="10">IPPT</shortName>
        <shortName evidence="10">IPTase</shortName>
    </alternativeName>
</protein>
<dbReference type="HAMAP" id="MF_00185">
    <property type="entry name" value="IPP_trans"/>
    <property type="match status" value="1"/>
</dbReference>
<dbReference type="InterPro" id="IPR027417">
    <property type="entry name" value="P-loop_NTPase"/>
</dbReference>
<evidence type="ECO:0000256" key="7">
    <source>
        <dbReference type="ARBA" id="ARBA00022840"/>
    </source>
</evidence>
<evidence type="ECO:0000256" key="12">
    <source>
        <dbReference type="RuleBase" id="RU003784"/>
    </source>
</evidence>
<dbReference type="GO" id="GO:0052381">
    <property type="term" value="F:tRNA dimethylallyltransferase activity"/>
    <property type="evidence" value="ECO:0007669"/>
    <property type="project" value="UniProtKB-UniRule"/>
</dbReference>
<dbReference type="NCBIfam" id="TIGR00174">
    <property type="entry name" value="miaA"/>
    <property type="match status" value="1"/>
</dbReference>